<evidence type="ECO:0000256" key="1">
    <source>
        <dbReference type="SAM" id="Phobius"/>
    </source>
</evidence>
<dbReference type="PROSITE" id="PS51257">
    <property type="entry name" value="PROKAR_LIPOPROTEIN"/>
    <property type="match status" value="1"/>
</dbReference>
<dbReference type="RefSeq" id="WP_143337114.1">
    <property type="nucleotide sequence ID" value="NZ_BMEP01000001.1"/>
</dbReference>
<dbReference type="EMBL" id="FZNY01000003">
    <property type="protein sequence ID" value="SNR83704.1"/>
    <property type="molecule type" value="Genomic_DNA"/>
</dbReference>
<reference evidence="2 3" key="1">
    <citation type="submission" date="2017-06" db="EMBL/GenBank/DDBJ databases">
        <authorList>
            <person name="Kim H.J."/>
            <person name="Triplett B.A."/>
        </authorList>
    </citation>
    <scope>NUCLEOTIDE SEQUENCE [LARGE SCALE GENOMIC DNA]</scope>
    <source>
        <strain evidence="2 3">DSM 25597</strain>
    </source>
</reference>
<name>A0A238ZLW5_9FLAO</name>
<keyword evidence="1" id="KW-0812">Transmembrane</keyword>
<feature type="transmembrane region" description="Helical" evidence="1">
    <location>
        <begin position="6"/>
        <end position="21"/>
    </location>
</feature>
<keyword evidence="1" id="KW-1133">Transmembrane helix</keyword>
<proteinExistence type="predicted"/>
<gene>
    <name evidence="2" type="ORF">SAMN06265376_103299</name>
</gene>
<accession>A0A238ZLW5</accession>
<protein>
    <recommendedName>
        <fullName evidence="4">NlpE N-terminal domain-containing protein</fullName>
    </recommendedName>
</protein>
<sequence>MSFKGNYIYIILLAVIFFFSCQEKKQTDQEENKQEVLESKETVANASANFLAIVYRNVLNEITDINLTIKKEGTFIYYQAPLSKTPEGEYKTTTLSGTWTKNENWIVLKFEDQQVKATTIFTITTGQEGNFKVIDDTTVQIDSDQEDISILGIRCIKSII</sequence>
<keyword evidence="1" id="KW-0472">Membrane</keyword>
<organism evidence="2 3">
    <name type="scientific">Dokdonia pacifica</name>
    <dbReference type="NCBI Taxonomy" id="1627892"/>
    <lineage>
        <taxon>Bacteria</taxon>
        <taxon>Pseudomonadati</taxon>
        <taxon>Bacteroidota</taxon>
        <taxon>Flavobacteriia</taxon>
        <taxon>Flavobacteriales</taxon>
        <taxon>Flavobacteriaceae</taxon>
        <taxon>Dokdonia</taxon>
    </lineage>
</organism>
<keyword evidence="3" id="KW-1185">Reference proteome</keyword>
<dbReference type="Proteomes" id="UP000198379">
    <property type="component" value="Unassembled WGS sequence"/>
</dbReference>
<evidence type="ECO:0000313" key="3">
    <source>
        <dbReference type="Proteomes" id="UP000198379"/>
    </source>
</evidence>
<evidence type="ECO:0008006" key="4">
    <source>
        <dbReference type="Google" id="ProtNLM"/>
    </source>
</evidence>
<evidence type="ECO:0000313" key="2">
    <source>
        <dbReference type="EMBL" id="SNR83704.1"/>
    </source>
</evidence>
<dbReference type="AlphaFoldDB" id="A0A238ZLW5"/>